<dbReference type="InterPro" id="IPR029510">
    <property type="entry name" value="Ald_DH_CS_GLU"/>
</dbReference>
<comment type="similarity">
    <text evidence="3">Belongs to the aldehyde dehydrogenase family.</text>
</comment>
<dbReference type="Gene3D" id="3.40.309.10">
    <property type="entry name" value="Aldehyde Dehydrogenase, Chain A, domain 2"/>
    <property type="match status" value="1"/>
</dbReference>
<dbReference type="PROSITE" id="PS00687">
    <property type="entry name" value="ALDEHYDE_DEHYDR_GLU"/>
    <property type="match status" value="1"/>
</dbReference>
<sequence>MEDAVREKASLSDYALSERTRRFLDETRLGHLIDGEIVMSADEATMPVVDPNTGREFARVAQGGMAEVDRAARAARQSFEDGRWRNLPPMQKEAVLRRLAALLEDHREVLMDLDMLDGGIIRAQTPFFVQFGIDVTNYYAGWPSKIEGAMSPTGSNLVVQQVREPIGVCGVIMPWNAPSAVPLGVVAPLACGNSVVLKPAEHTPLTALLFGKLCLEAGVPPGVVNVVHGLGHVVGAGIVEHKEIDSISFTGSVETGRRIQAAAATRLKRVSLELGGKSPQMVFADADLDRAAPAAAWAVWGHSGQICTAGSRVLVHRSIHDEFVERMVEASRALKIGSCFDADTAVGPVISRQQLDQVNRYVEIGKNEGAKVALGGARHGDEGYFFQPTIFTGVSNDMTIAREEIFGPVMSVIPFESDDEAFAIANDTDFGLAAGVWTRDVVRAHRASQRLKVGTVWINAYQLNETSVPYGGVKFSGFGRSLGAVSVEEFTHVKSVWINLA</sequence>
<keyword evidence="6" id="KW-1185">Reference proteome</keyword>
<dbReference type="InterPro" id="IPR015590">
    <property type="entry name" value="Aldehyde_DH_dom"/>
</dbReference>
<organism evidence="5 6">
    <name type="scientific">Aromatoleum toluolicum</name>
    <dbReference type="NCBI Taxonomy" id="90060"/>
    <lineage>
        <taxon>Bacteria</taxon>
        <taxon>Pseudomonadati</taxon>
        <taxon>Pseudomonadota</taxon>
        <taxon>Betaproteobacteria</taxon>
        <taxon>Rhodocyclales</taxon>
        <taxon>Rhodocyclaceae</taxon>
        <taxon>Aromatoleum</taxon>
    </lineage>
</organism>
<keyword evidence="1 3" id="KW-0560">Oxidoreductase</keyword>
<comment type="caution">
    <text evidence="5">The sequence shown here is derived from an EMBL/GenBank/DDBJ whole genome shotgun (WGS) entry which is preliminary data.</text>
</comment>
<dbReference type="Gene3D" id="3.40.605.10">
    <property type="entry name" value="Aldehyde Dehydrogenase, Chain A, domain 1"/>
    <property type="match status" value="1"/>
</dbReference>
<dbReference type="PANTHER" id="PTHR11699">
    <property type="entry name" value="ALDEHYDE DEHYDROGENASE-RELATED"/>
    <property type="match status" value="1"/>
</dbReference>
<proteinExistence type="inferred from homology"/>
<dbReference type="RefSeq" id="WP_169137711.1">
    <property type="nucleotide sequence ID" value="NZ_WTVS01000004.1"/>
</dbReference>
<dbReference type="InterPro" id="IPR016161">
    <property type="entry name" value="Ald_DH/histidinol_DH"/>
</dbReference>
<evidence type="ECO:0000259" key="4">
    <source>
        <dbReference type="Pfam" id="PF00171"/>
    </source>
</evidence>
<evidence type="ECO:0000256" key="2">
    <source>
        <dbReference type="PROSITE-ProRule" id="PRU10007"/>
    </source>
</evidence>
<evidence type="ECO:0000313" key="5">
    <source>
        <dbReference type="EMBL" id="NMF96367.1"/>
    </source>
</evidence>
<feature type="active site" evidence="2">
    <location>
        <position position="273"/>
    </location>
</feature>
<name>A0ABX1NAP3_9RHOO</name>
<dbReference type="Pfam" id="PF00171">
    <property type="entry name" value="Aldedh"/>
    <property type="match status" value="1"/>
</dbReference>
<dbReference type="InterPro" id="IPR016163">
    <property type="entry name" value="Ald_DH_C"/>
</dbReference>
<dbReference type="EMBL" id="WTVS01000004">
    <property type="protein sequence ID" value="NMF96367.1"/>
    <property type="molecule type" value="Genomic_DNA"/>
</dbReference>
<accession>A0ABX1NAP3</accession>
<evidence type="ECO:0000256" key="1">
    <source>
        <dbReference type="ARBA" id="ARBA00023002"/>
    </source>
</evidence>
<gene>
    <name evidence="5" type="ORF">GPA27_03020</name>
</gene>
<evidence type="ECO:0000313" key="6">
    <source>
        <dbReference type="Proteomes" id="UP000634522"/>
    </source>
</evidence>
<protein>
    <submittedName>
        <fullName evidence="5">Aldehyde dehydrogenase family protein</fullName>
    </submittedName>
</protein>
<evidence type="ECO:0000256" key="3">
    <source>
        <dbReference type="RuleBase" id="RU003345"/>
    </source>
</evidence>
<dbReference type="SUPFAM" id="SSF53720">
    <property type="entry name" value="ALDH-like"/>
    <property type="match status" value="1"/>
</dbReference>
<dbReference type="InterPro" id="IPR016162">
    <property type="entry name" value="Ald_DH_N"/>
</dbReference>
<feature type="domain" description="Aldehyde dehydrogenase" evidence="4">
    <location>
        <begin position="40"/>
        <end position="496"/>
    </location>
</feature>
<reference evidence="5 6" key="1">
    <citation type="submission" date="2019-12" db="EMBL/GenBank/DDBJ databases">
        <title>Comparative genomics gives insights into the taxonomy of the Azoarcus-Aromatoleum group and reveals separate origins of nif in the plant-associated Azoarcus and non-plant-associated Aromatoleum sub-groups.</title>
        <authorList>
            <person name="Lafos M."/>
            <person name="Maluk M."/>
            <person name="Batista M."/>
            <person name="Junghare M."/>
            <person name="Carmona M."/>
            <person name="Faoro H."/>
            <person name="Cruz L.M."/>
            <person name="Battistoni F."/>
            <person name="De Souza E."/>
            <person name="Pedrosa F."/>
            <person name="Chen W.-M."/>
            <person name="Poole P.S."/>
            <person name="Dixon R.A."/>
            <person name="James E.K."/>
        </authorList>
    </citation>
    <scope>NUCLEOTIDE SEQUENCE [LARGE SCALE GENOMIC DNA]</scope>
    <source>
        <strain evidence="5 6">T</strain>
    </source>
</reference>
<dbReference type="Proteomes" id="UP000634522">
    <property type="component" value="Unassembled WGS sequence"/>
</dbReference>